<organism evidence="2 3">
    <name type="scientific">Candidatus Yanofskybacteria bacterium RIFCSPLOWO2_01_FULL_49_25</name>
    <dbReference type="NCBI Taxonomy" id="1802701"/>
    <lineage>
        <taxon>Bacteria</taxon>
        <taxon>Candidatus Yanofskyibacteriota</taxon>
    </lineage>
</organism>
<keyword evidence="1" id="KW-0479">Metal-binding</keyword>
<comment type="cofactor">
    <cofactor evidence="1">
        <name>Mg(2+)</name>
        <dbReference type="ChEBI" id="CHEBI:18420"/>
    </cofactor>
</comment>
<name>A0A1F8GRZ1_9BACT</name>
<dbReference type="PANTHER" id="PTHR20854:SF4">
    <property type="entry name" value="INOSITOL-1-MONOPHOSPHATASE-RELATED"/>
    <property type="match status" value="1"/>
</dbReference>
<dbReference type="Gene3D" id="3.40.190.80">
    <property type="match status" value="1"/>
</dbReference>
<evidence type="ECO:0000256" key="1">
    <source>
        <dbReference type="PIRSR" id="PIRSR600760-2"/>
    </source>
</evidence>
<feature type="binding site" evidence="1">
    <location>
        <position position="77"/>
    </location>
    <ligand>
        <name>Mg(2+)</name>
        <dbReference type="ChEBI" id="CHEBI:18420"/>
        <label>1</label>
        <note>catalytic</note>
    </ligand>
</feature>
<dbReference type="InterPro" id="IPR000760">
    <property type="entry name" value="Inositol_monophosphatase-like"/>
</dbReference>
<dbReference type="GO" id="GO:0008934">
    <property type="term" value="F:inositol monophosphate 1-phosphatase activity"/>
    <property type="evidence" value="ECO:0007669"/>
    <property type="project" value="TreeGrafter"/>
</dbReference>
<dbReference type="SUPFAM" id="SSF56655">
    <property type="entry name" value="Carbohydrate phosphatase"/>
    <property type="match status" value="1"/>
</dbReference>
<dbReference type="Proteomes" id="UP000179047">
    <property type="component" value="Unassembled WGS sequence"/>
</dbReference>
<feature type="binding site" evidence="1">
    <location>
        <position position="80"/>
    </location>
    <ligand>
        <name>Mg(2+)</name>
        <dbReference type="ChEBI" id="CHEBI:18420"/>
        <label>1</label>
        <note>catalytic</note>
    </ligand>
</feature>
<gene>
    <name evidence="2" type="ORF">A3A33_02360</name>
</gene>
<dbReference type="PANTHER" id="PTHR20854">
    <property type="entry name" value="INOSITOL MONOPHOSPHATASE"/>
    <property type="match status" value="1"/>
</dbReference>
<reference evidence="2 3" key="1">
    <citation type="journal article" date="2016" name="Nat. Commun.">
        <title>Thousands of microbial genomes shed light on interconnected biogeochemical processes in an aquifer system.</title>
        <authorList>
            <person name="Anantharaman K."/>
            <person name="Brown C.T."/>
            <person name="Hug L.A."/>
            <person name="Sharon I."/>
            <person name="Castelle C.J."/>
            <person name="Probst A.J."/>
            <person name="Thomas B.C."/>
            <person name="Singh A."/>
            <person name="Wilkins M.J."/>
            <person name="Karaoz U."/>
            <person name="Brodie E.L."/>
            <person name="Williams K.H."/>
            <person name="Hubbard S.S."/>
            <person name="Banfield J.F."/>
        </authorList>
    </citation>
    <scope>NUCLEOTIDE SEQUENCE [LARGE SCALE GENOMIC DNA]</scope>
</reference>
<feature type="binding site" evidence="1">
    <location>
        <position position="202"/>
    </location>
    <ligand>
        <name>Mg(2+)</name>
        <dbReference type="ChEBI" id="CHEBI:18420"/>
        <label>1</label>
        <note>catalytic</note>
    </ligand>
</feature>
<comment type="caution">
    <text evidence="2">The sequence shown here is derived from an EMBL/GenBank/DDBJ whole genome shotgun (WGS) entry which is preliminary data.</text>
</comment>
<evidence type="ECO:0008006" key="4">
    <source>
        <dbReference type="Google" id="ProtNLM"/>
    </source>
</evidence>
<evidence type="ECO:0000313" key="2">
    <source>
        <dbReference type="EMBL" id="OGN28175.1"/>
    </source>
</evidence>
<feature type="binding site" evidence="1">
    <location>
        <position position="61"/>
    </location>
    <ligand>
        <name>Mg(2+)</name>
        <dbReference type="ChEBI" id="CHEBI:18420"/>
        <label>1</label>
        <note>catalytic</note>
    </ligand>
</feature>
<protein>
    <recommendedName>
        <fullName evidence="4">Inositol monophosphatase</fullName>
    </recommendedName>
</protein>
<dbReference type="GO" id="GO:0006020">
    <property type="term" value="P:inositol metabolic process"/>
    <property type="evidence" value="ECO:0007669"/>
    <property type="project" value="TreeGrafter"/>
</dbReference>
<dbReference type="GO" id="GO:0046872">
    <property type="term" value="F:metal ion binding"/>
    <property type="evidence" value="ECO:0007669"/>
    <property type="project" value="UniProtKB-KW"/>
</dbReference>
<dbReference type="Pfam" id="PF00459">
    <property type="entry name" value="Inositol_P"/>
    <property type="match status" value="1"/>
</dbReference>
<accession>A0A1F8GRZ1</accession>
<dbReference type="AlphaFoldDB" id="A0A1F8GRZ1"/>
<proteinExistence type="predicted"/>
<dbReference type="STRING" id="1802701.A3A33_02360"/>
<dbReference type="PRINTS" id="PR00377">
    <property type="entry name" value="IMPHPHTASES"/>
</dbReference>
<keyword evidence="1" id="KW-0460">Magnesium</keyword>
<dbReference type="Gene3D" id="3.30.540.10">
    <property type="entry name" value="Fructose-1,6-Bisphosphatase, subunit A, domain 1"/>
    <property type="match status" value="1"/>
</dbReference>
<sequence length="256" mass="27683">MEFATNLARQAGEIIRKNFTSGMKKEWKDGNEALTETDLAINKLVVDAISQAYPTHTILSEEETVTRENSEYAWVCDPVDGTLPFSHGVPTNVFAIALVKDGKGLLGVVYDPFMDRLATAEKGKGAFMNGKPIHVSNATSLKNVVVGVSNGHPDDIDLLPLQVELRAHGAKVINLGSIIYMGMLIATGDFAATIFHKDTPHDTAALKVIVEEAGGKVTDLLGNDPRLDRPLKGHVCSNSVLHDEILAMVKKTVKVQ</sequence>
<dbReference type="EMBL" id="MGKP01000023">
    <property type="protein sequence ID" value="OGN28175.1"/>
    <property type="molecule type" value="Genomic_DNA"/>
</dbReference>
<dbReference type="GO" id="GO:0007165">
    <property type="term" value="P:signal transduction"/>
    <property type="evidence" value="ECO:0007669"/>
    <property type="project" value="TreeGrafter"/>
</dbReference>
<evidence type="ECO:0000313" key="3">
    <source>
        <dbReference type="Proteomes" id="UP000179047"/>
    </source>
</evidence>